<dbReference type="InterPro" id="IPR027417">
    <property type="entry name" value="P-loop_NTPase"/>
</dbReference>
<dbReference type="FunFam" id="1.20.120.1080:FF:000018">
    <property type="entry name" value="Pre-mRNA-splicing factor ATP-dependent RNA helicase prp16"/>
    <property type="match status" value="1"/>
</dbReference>
<keyword evidence="4" id="KW-0547">Nucleotide-binding</keyword>
<dbReference type="Proteomes" id="UP001360560">
    <property type="component" value="Unassembled WGS sequence"/>
</dbReference>
<dbReference type="CDD" id="cd18791">
    <property type="entry name" value="SF2_C_RHA"/>
    <property type="match status" value="1"/>
</dbReference>
<evidence type="ECO:0000313" key="16">
    <source>
        <dbReference type="EMBL" id="GMM32729.1"/>
    </source>
</evidence>
<keyword evidence="17" id="KW-1185">Reference proteome</keyword>
<dbReference type="SUPFAM" id="SSF52540">
    <property type="entry name" value="P-loop containing nucleoside triphosphate hydrolases"/>
    <property type="match status" value="1"/>
</dbReference>
<dbReference type="GO" id="GO:0003723">
    <property type="term" value="F:RNA binding"/>
    <property type="evidence" value="ECO:0007669"/>
    <property type="project" value="TreeGrafter"/>
</dbReference>
<dbReference type="Pfam" id="PF00270">
    <property type="entry name" value="DEAD"/>
    <property type="match status" value="1"/>
</dbReference>
<dbReference type="GeneID" id="90070708"/>
<dbReference type="Gene3D" id="1.20.120.1080">
    <property type="match status" value="1"/>
</dbReference>
<feature type="region of interest" description="Disordered" evidence="13">
    <location>
        <begin position="17"/>
        <end position="115"/>
    </location>
</feature>
<keyword evidence="6 16" id="KW-0347">Helicase</keyword>
<evidence type="ECO:0000256" key="2">
    <source>
        <dbReference type="ARBA" id="ARBA00012552"/>
    </source>
</evidence>
<dbReference type="Pfam" id="PF07717">
    <property type="entry name" value="OB_NTP_bind"/>
    <property type="match status" value="1"/>
</dbReference>
<dbReference type="FunFam" id="3.40.50.300:FF:000007">
    <property type="entry name" value="Pre-mRNA-splicing factor ATP-dependent RNA helicase"/>
    <property type="match status" value="1"/>
</dbReference>
<dbReference type="Pfam" id="PF04408">
    <property type="entry name" value="WHD_HA2"/>
    <property type="match status" value="1"/>
</dbReference>
<feature type="compositionally biased region" description="Polar residues" evidence="13">
    <location>
        <begin position="63"/>
        <end position="84"/>
    </location>
</feature>
<evidence type="ECO:0000256" key="9">
    <source>
        <dbReference type="ARBA" id="ARBA00023242"/>
    </source>
</evidence>
<organism evidence="16 17">
    <name type="scientific">Saccharomycopsis crataegensis</name>
    <dbReference type="NCBI Taxonomy" id="43959"/>
    <lineage>
        <taxon>Eukaryota</taxon>
        <taxon>Fungi</taxon>
        <taxon>Dikarya</taxon>
        <taxon>Ascomycota</taxon>
        <taxon>Saccharomycotina</taxon>
        <taxon>Saccharomycetes</taxon>
        <taxon>Saccharomycopsidaceae</taxon>
        <taxon>Saccharomycopsis</taxon>
    </lineage>
</organism>
<keyword evidence="7" id="KW-0067">ATP-binding</keyword>
<dbReference type="PROSITE" id="PS51192">
    <property type="entry name" value="HELICASE_ATP_BIND_1"/>
    <property type="match status" value="1"/>
</dbReference>
<name>A0AAV5QEG1_9ASCO</name>
<comment type="caution">
    <text evidence="16">The sequence shown here is derived from an EMBL/GenBank/DDBJ whole genome shotgun (WGS) entry which is preliminary data.</text>
</comment>
<keyword evidence="9" id="KW-0539">Nucleus</keyword>
<dbReference type="SMART" id="SM00847">
    <property type="entry name" value="HA2"/>
    <property type="match status" value="1"/>
</dbReference>
<evidence type="ECO:0000259" key="14">
    <source>
        <dbReference type="PROSITE" id="PS51192"/>
    </source>
</evidence>
<dbReference type="AlphaFoldDB" id="A0AAV5QEG1"/>
<comment type="catalytic activity">
    <reaction evidence="11">
        <text>ATP + H2O = ADP + phosphate + H(+)</text>
        <dbReference type="Rhea" id="RHEA:13065"/>
        <dbReference type="ChEBI" id="CHEBI:15377"/>
        <dbReference type="ChEBI" id="CHEBI:15378"/>
        <dbReference type="ChEBI" id="CHEBI:30616"/>
        <dbReference type="ChEBI" id="CHEBI:43474"/>
        <dbReference type="ChEBI" id="CHEBI:456216"/>
        <dbReference type="EC" id="3.6.4.13"/>
    </reaction>
</comment>
<dbReference type="SMART" id="SM00487">
    <property type="entry name" value="DEXDc"/>
    <property type="match status" value="1"/>
</dbReference>
<comment type="similarity">
    <text evidence="10">Belongs to the DEAD box helicase family. DEAH subfamily. PRP16 sub-subfamily.</text>
</comment>
<dbReference type="GO" id="GO:0022613">
    <property type="term" value="P:ribonucleoprotein complex biogenesis"/>
    <property type="evidence" value="ECO:0007669"/>
    <property type="project" value="UniProtKB-ARBA"/>
</dbReference>
<feature type="domain" description="Helicase ATP-binding" evidence="14">
    <location>
        <begin position="358"/>
        <end position="521"/>
    </location>
</feature>
<dbReference type="PROSITE" id="PS51194">
    <property type="entry name" value="HELICASE_CTER"/>
    <property type="match status" value="1"/>
</dbReference>
<reference evidence="16 17" key="1">
    <citation type="journal article" date="2023" name="Elife">
        <title>Identification of key yeast species and microbe-microbe interactions impacting larval growth of Drosophila in the wild.</title>
        <authorList>
            <person name="Mure A."/>
            <person name="Sugiura Y."/>
            <person name="Maeda R."/>
            <person name="Honda K."/>
            <person name="Sakurai N."/>
            <person name="Takahashi Y."/>
            <person name="Watada M."/>
            <person name="Katoh T."/>
            <person name="Gotoh A."/>
            <person name="Gotoh Y."/>
            <person name="Taniguchi I."/>
            <person name="Nakamura K."/>
            <person name="Hayashi T."/>
            <person name="Katayama T."/>
            <person name="Uemura T."/>
            <person name="Hattori Y."/>
        </authorList>
    </citation>
    <scope>NUCLEOTIDE SEQUENCE [LARGE SCALE GENOMIC DNA]</scope>
    <source>
        <strain evidence="16 17">SC-9</strain>
    </source>
</reference>
<proteinExistence type="inferred from homology"/>
<dbReference type="GO" id="GO:0071826">
    <property type="term" value="P:protein-RNA complex organization"/>
    <property type="evidence" value="ECO:0007669"/>
    <property type="project" value="UniProtKB-ARBA"/>
</dbReference>
<evidence type="ECO:0000313" key="17">
    <source>
        <dbReference type="Proteomes" id="UP001360560"/>
    </source>
</evidence>
<keyword evidence="5" id="KW-0378">Hydrolase</keyword>
<dbReference type="GO" id="GO:0005524">
    <property type="term" value="F:ATP binding"/>
    <property type="evidence" value="ECO:0007669"/>
    <property type="project" value="UniProtKB-KW"/>
</dbReference>
<dbReference type="EC" id="3.6.4.13" evidence="2"/>
<dbReference type="GO" id="GO:0000398">
    <property type="term" value="P:mRNA splicing, via spliceosome"/>
    <property type="evidence" value="ECO:0007669"/>
    <property type="project" value="UniProtKB-ARBA"/>
</dbReference>
<feature type="compositionally biased region" description="Polar residues" evidence="13">
    <location>
        <begin position="278"/>
        <end position="296"/>
    </location>
</feature>
<feature type="compositionally biased region" description="Basic and acidic residues" evidence="13">
    <location>
        <begin position="94"/>
        <end position="106"/>
    </location>
</feature>
<dbReference type="GO" id="GO:0016787">
    <property type="term" value="F:hydrolase activity"/>
    <property type="evidence" value="ECO:0007669"/>
    <property type="project" value="UniProtKB-KW"/>
</dbReference>
<protein>
    <recommendedName>
        <fullName evidence="12">Pre-mRNA-splicing factor ATP-dependent RNA helicase PRP16</fullName>
        <ecNumber evidence="2">3.6.4.13</ecNumber>
    </recommendedName>
</protein>
<dbReference type="Pfam" id="PF21010">
    <property type="entry name" value="HA2_C"/>
    <property type="match status" value="1"/>
</dbReference>
<dbReference type="PANTHER" id="PTHR18934:SF91">
    <property type="entry name" value="PRE-MRNA-SPLICING FACTOR ATP-DEPENDENT RNA HELICASE PRP16"/>
    <property type="match status" value="1"/>
</dbReference>
<evidence type="ECO:0000256" key="4">
    <source>
        <dbReference type="ARBA" id="ARBA00022741"/>
    </source>
</evidence>
<keyword evidence="3" id="KW-0507">mRNA processing</keyword>
<evidence type="ECO:0000256" key="8">
    <source>
        <dbReference type="ARBA" id="ARBA00023187"/>
    </source>
</evidence>
<dbReference type="InterPro" id="IPR048333">
    <property type="entry name" value="HA2_WH"/>
</dbReference>
<dbReference type="GO" id="GO:0005681">
    <property type="term" value="C:spliceosomal complex"/>
    <property type="evidence" value="ECO:0007669"/>
    <property type="project" value="UniProtKB-ARBA"/>
</dbReference>
<evidence type="ECO:0000256" key="13">
    <source>
        <dbReference type="SAM" id="MobiDB-lite"/>
    </source>
</evidence>
<dbReference type="InterPro" id="IPR001650">
    <property type="entry name" value="Helicase_C-like"/>
</dbReference>
<dbReference type="PROSITE" id="PS00690">
    <property type="entry name" value="DEAH_ATP_HELICASE"/>
    <property type="match status" value="1"/>
</dbReference>
<dbReference type="InterPro" id="IPR002464">
    <property type="entry name" value="DNA/RNA_helicase_DEAH_CS"/>
</dbReference>
<dbReference type="InterPro" id="IPR007502">
    <property type="entry name" value="Helicase-assoc_dom"/>
</dbReference>
<evidence type="ECO:0000256" key="10">
    <source>
        <dbReference type="ARBA" id="ARBA00038040"/>
    </source>
</evidence>
<dbReference type="SMART" id="SM00490">
    <property type="entry name" value="HELICc"/>
    <property type="match status" value="1"/>
</dbReference>
<evidence type="ECO:0000256" key="1">
    <source>
        <dbReference type="ARBA" id="ARBA00004123"/>
    </source>
</evidence>
<dbReference type="Pfam" id="PF00271">
    <property type="entry name" value="Helicase_C"/>
    <property type="match status" value="1"/>
</dbReference>
<evidence type="ECO:0000256" key="5">
    <source>
        <dbReference type="ARBA" id="ARBA00022801"/>
    </source>
</evidence>
<dbReference type="RefSeq" id="XP_064849729.1">
    <property type="nucleotide sequence ID" value="XM_064993657.1"/>
</dbReference>
<feature type="compositionally biased region" description="Polar residues" evidence="13">
    <location>
        <begin position="24"/>
        <end position="33"/>
    </location>
</feature>
<dbReference type="InterPro" id="IPR014001">
    <property type="entry name" value="Helicase_ATP-bd"/>
</dbReference>
<dbReference type="GO" id="GO:0034458">
    <property type="term" value="F:3'-5' RNA helicase activity"/>
    <property type="evidence" value="ECO:0007669"/>
    <property type="project" value="TreeGrafter"/>
</dbReference>
<dbReference type="PANTHER" id="PTHR18934">
    <property type="entry name" value="ATP-DEPENDENT RNA HELICASE"/>
    <property type="match status" value="1"/>
</dbReference>
<dbReference type="FunFam" id="3.40.50.300:FF:000615">
    <property type="entry name" value="pre-mRNA-splicing factor ATP-dependent RNA helicase DEAH7"/>
    <property type="match status" value="1"/>
</dbReference>
<keyword evidence="8" id="KW-0508">mRNA splicing</keyword>
<evidence type="ECO:0000256" key="6">
    <source>
        <dbReference type="ARBA" id="ARBA00022806"/>
    </source>
</evidence>
<dbReference type="InterPro" id="IPR011545">
    <property type="entry name" value="DEAD/DEAH_box_helicase_dom"/>
</dbReference>
<dbReference type="Gene3D" id="3.40.50.300">
    <property type="entry name" value="P-loop containing nucleotide triphosphate hydrolases"/>
    <property type="match status" value="2"/>
</dbReference>
<gene>
    <name evidence="16" type="ORF">DASC09_000540</name>
</gene>
<evidence type="ECO:0000256" key="11">
    <source>
        <dbReference type="ARBA" id="ARBA00047984"/>
    </source>
</evidence>
<evidence type="ECO:0000256" key="7">
    <source>
        <dbReference type="ARBA" id="ARBA00022840"/>
    </source>
</evidence>
<evidence type="ECO:0000256" key="3">
    <source>
        <dbReference type="ARBA" id="ARBA00022664"/>
    </source>
</evidence>
<accession>A0AAV5QEG1</accession>
<feature type="domain" description="Helicase C-terminal" evidence="15">
    <location>
        <begin position="535"/>
        <end position="728"/>
    </location>
</feature>
<feature type="region of interest" description="Disordered" evidence="13">
    <location>
        <begin position="266"/>
        <end position="312"/>
    </location>
</feature>
<evidence type="ECO:0000256" key="12">
    <source>
        <dbReference type="ARBA" id="ARBA00070009"/>
    </source>
</evidence>
<sequence length="994" mass="112827">MSDSGEELSLLPKLKFKKKKTKRATQNGLSNGLTKKKKIVMLDFQDDEDEDKVVPKKHHSDENYPTSNKHTLDEVNSYSKQNSIPKKPKLQQLAERERQRQERHATANDNTDAIDEVSDAEDNLEQDRDWYAGDDLGHTFGDESHNPFGLGLENQIYDEEKEVRMKMNAVKRMSSEKKSRSEANDLWENNRMLNSGAMKRKLIDLDFNSDLRDSYSEILVHYNTPDFLANEEIQLNAKKGPVSPFRDPESDMAVFSRKGSALVKERMQSKEKKKQARDATSISGTALSHIIGSNDSDGGANESDDEGDIENNNKFINSLKNMEDEDLKDSESSDFAKNLTLKEQRRFLPAFTVRDKLLSVIDENQLIVVIGETGSGKTTQLTQYLYEHGYGKWGMIGCTQPRRVAAMSVAKRVSEEMECELGTKVGFSIRFEDFTSDETVIRYMTDGILLKETLTDPTLSKYSCIIIDEAHERTLNTDILLGLFKDILSRRMDLKIIITSATMNADKFSAFYGNAPQFTIPGRTFPVDIFYSRSTPEDYIESCVKTCLTIHLTRGPGDILVFLTGKMDIDTCCEVLDEKFKELVGKENDKDGVGEIPAYQILPIYSQMPADLQTKVFNRAKKGVRKVVVATNIAETSLTIDNIKYVVDAGYYKIKIFNSKMGMDTLQVAPISLANANQRSGRAGRTAPGVAYRLYTESAAKHELYKETIPEIQRTNLANTLLMLKSLQVNDIKKFPFLDAPPDVTIIGSLYELWSMGALNNQGELTELGRKMVKFPMEPSLSKLLINSIELGCSEEMITIVSMLSVPNVFYRPKERQDESDAIREKFFVPESDHLTLLNVYSQWKANNYSSHWCTKHFLHSKSLRRAKDIRSQLTIIMNQQKLEIRSVGTDWDNIRKCICSGYFHQAAKAKAFGRYTNLKTGLELNLHPTSSLFGLGDLPKYVIYHELILTTKEYMSYVTEVDAQWLAEYGNAFYTLHTKEFEQVGANTIWDAK</sequence>
<evidence type="ECO:0000259" key="15">
    <source>
        <dbReference type="PROSITE" id="PS51194"/>
    </source>
</evidence>
<comment type="subcellular location">
    <subcellularLocation>
        <location evidence="1">Nucleus</location>
    </subcellularLocation>
</comment>
<dbReference type="EMBL" id="BTFZ01000001">
    <property type="protein sequence ID" value="GMM32729.1"/>
    <property type="molecule type" value="Genomic_DNA"/>
</dbReference>
<dbReference type="InterPro" id="IPR011709">
    <property type="entry name" value="DEAD-box_helicase_OB_fold"/>
</dbReference>